<dbReference type="Pfam" id="PF13741">
    <property type="entry name" value="MRP-S25"/>
    <property type="match status" value="1"/>
</dbReference>
<feature type="region of interest" description="Disordered" evidence="8">
    <location>
        <begin position="42"/>
        <end position="63"/>
    </location>
</feature>
<feature type="compositionally biased region" description="Low complexity" evidence="8">
    <location>
        <begin position="44"/>
        <end position="54"/>
    </location>
</feature>
<evidence type="ECO:0000256" key="5">
    <source>
        <dbReference type="ARBA" id="ARBA00023274"/>
    </source>
</evidence>
<keyword evidence="10" id="KW-1185">Reference proteome</keyword>
<evidence type="ECO:0000256" key="7">
    <source>
        <dbReference type="ARBA" id="ARBA00035421"/>
    </source>
</evidence>
<evidence type="ECO:0000256" key="6">
    <source>
        <dbReference type="ARBA" id="ARBA00035137"/>
    </source>
</evidence>
<dbReference type="EMBL" id="CAOQHR010000008">
    <property type="protein sequence ID" value="CAI6337972.1"/>
    <property type="molecule type" value="Genomic_DNA"/>
</dbReference>
<name>A0A9W4XXK4_9PLEO</name>
<evidence type="ECO:0000313" key="10">
    <source>
        <dbReference type="Proteomes" id="UP001152607"/>
    </source>
</evidence>
<dbReference type="Proteomes" id="UP001152607">
    <property type="component" value="Unassembled WGS sequence"/>
</dbReference>
<keyword evidence="5" id="KW-0687">Ribonucleoprotein</keyword>
<comment type="similarity">
    <text evidence="2">Belongs to the mitochondrion-specific ribosomal protein mS23 family.</text>
</comment>
<dbReference type="GO" id="GO:0005763">
    <property type="term" value="C:mitochondrial small ribosomal subunit"/>
    <property type="evidence" value="ECO:0007669"/>
    <property type="project" value="InterPro"/>
</dbReference>
<evidence type="ECO:0000256" key="1">
    <source>
        <dbReference type="ARBA" id="ARBA00004173"/>
    </source>
</evidence>
<protein>
    <recommendedName>
        <fullName evidence="6">Small ribosomal subunit protein mS23</fullName>
    </recommendedName>
    <alternativeName>
        <fullName evidence="7">37S ribosomal protein S25, mitochondrial</fullName>
    </alternativeName>
</protein>
<comment type="subcellular location">
    <subcellularLocation>
        <location evidence="1">Mitochondrion</location>
    </subcellularLocation>
</comment>
<keyword evidence="4" id="KW-0496">Mitochondrion</keyword>
<evidence type="ECO:0000256" key="4">
    <source>
        <dbReference type="ARBA" id="ARBA00023128"/>
    </source>
</evidence>
<evidence type="ECO:0000313" key="9">
    <source>
        <dbReference type="EMBL" id="CAI6337972.1"/>
    </source>
</evidence>
<evidence type="ECO:0000256" key="2">
    <source>
        <dbReference type="ARBA" id="ARBA00009864"/>
    </source>
</evidence>
<dbReference type="GO" id="GO:0003735">
    <property type="term" value="F:structural constituent of ribosome"/>
    <property type="evidence" value="ECO:0007669"/>
    <property type="project" value="InterPro"/>
</dbReference>
<evidence type="ECO:0000256" key="8">
    <source>
        <dbReference type="SAM" id="MobiDB-lite"/>
    </source>
</evidence>
<sequence>MGRYDFRPMRVRQTAKALFDTRRNSSLPQWYHVIGDVPPSETLARPIQRAPQPRRSNKKPSRMFQPLPMRYEEDALRTDFFNDHPWELARPRLVIEDSGNDSRNVDWSKGIVQPGRQVDGESVVQRQLYLMTHANLPKATAYDTARREFYAYRHRADIRRRIAREEAQHVGAYFGAGPLEVGMALEDKSFESWKTWAAKMIDDEQAVRSQLFSGPMQPGNEEDATELSEGELEGALEEVQDKVPASRQGMTALGGVAMHP</sequence>
<dbReference type="PANTHER" id="PTHR37799:SF1">
    <property type="entry name" value="SMALL RIBOSOMAL SUBUNIT PROTEIN MS23"/>
    <property type="match status" value="1"/>
</dbReference>
<dbReference type="PANTHER" id="PTHR37799">
    <property type="entry name" value="37S RIBOSOMAL PROTEIN S25, MITOCHONDRIAL"/>
    <property type="match status" value="1"/>
</dbReference>
<comment type="caution">
    <text evidence="9">The sequence shown here is derived from an EMBL/GenBank/DDBJ whole genome shotgun (WGS) entry which is preliminary data.</text>
</comment>
<dbReference type="AlphaFoldDB" id="A0A9W4XXK4"/>
<evidence type="ECO:0000256" key="3">
    <source>
        <dbReference type="ARBA" id="ARBA00022980"/>
    </source>
</evidence>
<gene>
    <name evidence="9" type="ORF">PDIGIT_LOCUS11092</name>
</gene>
<organism evidence="9 10">
    <name type="scientific">Periconia digitata</name>
    <dbReference type="NCBI Taxonomy" id="1303443"/>
    <lineage>
        <taxon>Eukaryota</taxon>
        <taxon>Fungi</taxon>
        <taxon>Dikarya</taxon>
        <taxon>Ascomycota</taxon>
        <taxon>Pezizomycotina</taxon>
        <taxon>Dothideomycetes</taxon>
        <taxon>Pleosporomycetidae</taxon>
        <taxon>Pleosporales</taxon>
        <taxon>Massarineae</taxon>
        <taxon>Periconiaceae</taxon>
        <taxon>Periconia</taxon>
    </lineage>
</organism>
<reference evidence="9" key="1">
    <citation type="submission" date="2023-01" db="EMBL/GenBank/DDBJ databases">
        <authorList>
            <person name="Van Ghelder C."/>
            <person name="Rancurel C."/>
        </authorList>
    </citation>
    <scope>NUCLEOTIDE SEQUENCE</scope>
    <source>
        <strain evidence="9">CNCM I-4278</strain>
    </source>
</reference>
<proteinExistence type="inferred from homology"/>
<dbReference type="OrthoDB" id="5542239at2759"/>
<accession>A0A9W4XXK4</accession>
<keyword evidence="3" id="KW-0689">Ribosomal protein</keyword>
<dbReference type="InterPro" id="IPR016939">
    <property type="entry name" value="Ribosomal_mS23_fun"/>
</dbReference>